<dbReference type="InterPro" id="IPR006703">
    <property type="entry name" value="G_AIG1"/>
</dbReference>
<feature type="domain" description="AIG1-type G" evidence="6">
    <location>
        <begin position="39"/>
        <end position="243"/>
    </location>
</feature>
<evidence type="ECO:0000256" key="2">
    <source>
        <dbReference type="ARBA" id="ARBA00022741"/>
    </source>
</evidence>
<dbReference type="AlphaFoldDB" id="A0A8B6CRW0"/>
<evidence type="ECO:0000256" key="4">
    <source>
        <dbReference type="SAM" id="Coils"/>
    </source>
</evidence>
<dbReference type="PANTHER" id="PTHR10903:SF186">
    <property type="entry name" value="GTPASE IMAP FAMILY MEMBER 4-LIKE-RELATED"/>
    <property type="match status" value="1"/>
</dbReference>
<dbReference type="SUPFAM" id="SSF52540">
    <property type="entry name" value="P-loop containing nucleoside triphosphate hydrolases"/>
    <property type="match status" value="1"/>
</dbReference>
<dbReference type="FunFam" id="3.40.50.300:FF:000366">
    <property type="entry name" value="GTPase, IMAP family member 2"/>
    <property type="match status" value="1"/>
</dbReference>
<comment type="similarity">
    <text evidence="1">Belongs to the TRAFAC class TrmE-Era-EngA-EngB-Septin-like GTPase superfamily. AIG1/Toc34/Toc159-like paraseptin GTPase family. IAN subfamily.</text>
</comment>
<evidence type="ECO:0000313" key="7">
    <source>
        <dbReference type="EMBL" id="VDI09178.1"/>
    </source>
</evidence>
<dbReference type="Gene3D" id="3.40.50.300">
    <property type="entry name" value="P-loop containing nucleotide triphosphate hydrolases"/>
    <property type="match status" value="1"/>
</dbReference>
<evidence type="ECO:0000256" key="5">
    <source>
        <dbReference type="SAM" id="MobiDB-lite"/>
    </source>
</evidence>
<evidence type="ECO:0000256" key="1">
    <source>
        <dbReference type="ARBA" id="ARBA00008535"/>
    </source>
</evidence>
<dbReference type="CDD" id="cd01852">
    <property type="entry name" value="AIG1"/>
    <property type="match status" value="1"/>
</dbReference>
<keyword evidence="2" id="KW-0547">Nucleotide-binding</keyword>
<proteinExistence type="inferred from homology"/>
<protein>
    <recommendedName>
        <fullName evidence="6">AIG1-type G domain-containing protein</fullName>
    </recommendedName>
</protein>
<dbReference type="GO" id="GO:0005525">
    <property type="term" value="F:GTP binding"/>
    <property type="evidence" value="ECO:0007669"/>
    <property type="project" value="UniProtKB-KW"/>
</dbReference>
<evidence type="ECO:0000256" key="3">
    <source>
        <dbReference type="ARBA" id="ARBA00023134"/>
    </source>
</evidence>
<dbReference type="OrthoDB" id="431287at2759"/>
<dbReference type="PANTHER" id="PTHR10903">
    <property type="entry name" value="GTPASE, IMAP FAMILY MEMBER-RELATED"/>
    <property type="match status" value="1"/>
</dbReference>
<comment type="caution">
    <text evidence="7">The sequence shown here is derived from an EMBL/GenBank/DDBJ whole genome shotgun (WGS) entry which is preliminary data.</text>
</comment>
<sequence>MFLLADRKPPVRPKPTKREDSYVYLSPEKHDKSPKEENNEETRIILLGKTGSGKSATGNAIIGDSFFKSNLSGKSVTKECQKFEGKCKGKKIVLIDTPGLFDTSLSQNTITDEIIRCAHLSLPGPHVFLIVLQITRLTKEETESLQQLFEIFGTSMGTYAMIVFTRSDELKREGKSIESFIAETGPPITDFIKKCNDRYIAIDNTSTGQDKDRMVTELLKVIRDMVNDNNGSHFTNKIIDEAAESLVELNKTEDLNHLDAMVFNSDVEEDENEGYNSSMGSHDSGISILCQPIYDEIYAEFHPAETELYDRIDKAELEIDTDEKNKKELHEINEKAIEEIDLELAKKRRELEDIVANHERVTNQCRTIEQQKKELERKAKNDTQECDSKLKLLNKKRKLLEKKKRQIALKKNELRQRITKESANLQTELNTPQNGCLLM</sequence>
<keyword evidence="4" id="KW-0175">Coiled coil</keyword>
<organism evidence="7 8">
    <name type="scientific">Mytilus galloprovincialis</name>
    <name type="common">Mediterranean mussel</name>
    <dbReference type="NCBI Taxonomy" id="29158"/>
    <lineage>
        <taxon>Eukaryota</taxon>
        <taxon>Metazoa</taxon>
        <taxon>Spiralia</taxon>
        <taxon>Lophotrochozoa</taxon>
        <taxon>Mollusca</taxon>
        <taxon>Bivalvia</taxon>
        <taxon>Autobranchia</taxon>
        <taxon>Pteriomorphia</taxon>
        <taxon>Mytilida</taxon>
        <taxon>Mytiloidea</taxon>
        <taxon>Mytilidae</taxon>
        <taxon>Mytilinae</taxon>
        <taxon>Mytilus</taxon>
    </lineage>
</organism>
<name>A0A8B6CRW0_MYTGA</name>
<keyword evidence="3" id="KW-0342">GTP-binding</keyword>
<reference evidence="7" key="1">
    <citation type="submission" date="2018-11" db="EMBL/GenBank/DDBJ databases">
        <authorList>
            <person name="Alioto T."/>
            <person name="Alioto T."/>
        </authorList>
    </citation>
    <scope>NUCLEOTIDE SEQUENCE</scope>
</reference>
<gene>
    <name evidence="7" type="ORF">MGAL_10B083163</name>
</gene>
<dbReference type="PROSITE" id="PS51720">
    <property type="entry name" value="G_AIG1"/>
    <property type="match status" value="1"/>
</dbReference>
<dbReference type="InterPro" id="IPR045058">
    <property type="entry name" value="GIMA/IAN/Toc"/>
</dbReference>
<accession>A0A8B6CRW0</accession>
<dbReference type="Proteomes" id="UP000596742">
    <property type="component" value="Unassembled WGS sequence"/>
</dbReference>
<evidence type="ECO:0000259" key="6">
    <source>
        <dbReference type="PROSITE" id="PS51720"/>
    </source>
</evidence>
<feature type="compositionally biased region" description="Basic and acidic residues" evidence="5">
    <location>
        <begin position="16"/>
        <end position="40"/>
    </location>
</feature>
<dbReference type="InterPro" id="IPR027417">
    <property type="entry name" value="P-loop_NTPase"/>
</dbReference>
<evidence type="ECO:0000313" key="8">
    <source>
        <dbReference type="Proteomes" id="UP000596742"/>
    </source>
</evidence>
<keyword evidence="8" id="KW-1185">Reference proteome</keyword>
<dbReference type="EMBL" id="UYJE01002275">
    <property type="protein sequence ID" value="VDI09178.1"/>
    <property type="molecule type" value="Genomic_DNA"/>
</dbReference>
<feature type="region of interest" description="Disordered" evidence="5">
    <location>
        <begin position="1"/>
        <end position="40"/>
    </location>
</feature>
<feature type="coiled-coil region" evidence="4">
    <location>
        <begin position="312"/>
        <end position="417"/>
    </location>
</feature>
<dbReference type="Pfam" id="PF04548">
    <property type="entry name" value="AIG1"/>
    <property type="match status" value="1"/>
</dbReference>